<organism evidence="2 3">
    <name type="scientific">Psilocybe cyanescens</name>
    <dbReference type="NCBI Taxonomy" id="93625"/>
    <lineage>
        <taxon>Eukaryota</taxon>
        <taxon>Fungi</taxon>
        <taxon>Dikarya</taxon>
        <taxon>Basidiomycota</taxon>
        <taxon>Agaricomycotina</taxon>
        <taxon>Agaricomycetes</taxon>
        <taxon>Agaricomycetidae</taxon>
        <taxon>Agaricales</taxon>
        <taxon>Agaricineae</taxon>
        <taxon>Strophariaceae</taxon>
        <taxon>Psilocybe</taxon>
    </lineage>
</organism>
<evidence type="ECO:0008006" key="4">
    <source>
        <dbReference type="Google" id="ProtNLM"/>
    </source>
</evidence>
<name>A0A409X7Y8_PSICY</name>
<protein>
    <recommendedName>
        <fullName evidence="4">Phytocyanin domain-containing protein</fullName>
    </recommendedName>
</protein>
<feature type="signal peptide" evidence="1">
    <location>
        <begin position="1"/>
        <end position="21"/>
    </location>
</feature>
<evidence type="ECO:0000313" key="2">
    <source>
        <dbReference type="EMBL" id="PPQ86876.1"/>
    </source>
</evidence>
<comment type="caution">
    <text evidence="2">The sequence shown here is derived from an EMBL/GenBank/DDBJ whole genome shotgun (WGS) entry which is preliminary data.</text>
</comment>
<proteinExistence type="predicted"/>
<dbReference type="AlphaFoldDB" id="A0A409X7Y8"/>
<evidence type="ECO:0000313" key="3">
    <source>
        <dbReference type="Proteomes" id="UP000283269"/>
    </source>
</evidence>
<dbReference type="PANTHER" id="PTHR34883:SF15">
    <property type="entry name" value="EXTRACELLULAR SERINE-RICH PROTEIN"/>
    <property type="match status" value="1"/>
</dbReference>
<dbReference type="OrthoDB" id="1921208at2759"/>
<accession>A0A409X7Y8</accession>
<keyword evidence="3" id="KW-1185">Reference proteome</keyword>
<gene>
    <name evidence="2" type="ORF">CVT25_012595</name>
</gene>
<dbReference type="Proteomes" id="UP000283269">
    <property type="component" value="Unassembled WGS sequence"/>
</dbReference>
<sequence>MHFRFALLSSFLLGITHLSFSAEIDVVVGGPGVLKFNPSFVNAVVGDVIKFTMKQKNHTVTQSSFESPCLKVATGFDTGFVPVADTVTSQFPVVRLNVGSLDPIWVYCKQANHCQQGMVFAVNPGDKFAAFQAAATGGASTPSSSVAVSATASTTSTPSVSTVSTTASTSTTATATPTGIDHRVIVGGTGILAYSPSNISAQVGDTITFEFHQKNHTVTASSFDTPCRALSSTTTNGELGFDSGFIPVSDSDTVFPTFTIRVNDTTPIWAYCRQANHCGSGMVFSANAIEDGPKNFSAFLDLAKQQNGTSTPTDTSDALVASTFSYLHLWISAALFTILLI</sequence>
<feature type="chain" id="PRO_5019481991" description="Phytocyanin domain-containing protein" evidence="1">
    <location>
        <begin position="22"/>
        <end position="341"/>
    </location>
</feature>
<evidence type="ECO:0000256" key="1">
    <source>
        <dbReference type="SAM" id="SignalP"/>
    </source>
</evidence>
<dbReference type="InParanoid" id="A0A409X7Y8"/>
<keyword evidence="1" id="KW-0732">Signal</keyword>
<dbReference type="CDD" id="cd00920">
    <property type="entry name" value="Cupredoxin"/>
    <property type="match status" value="2"/>
</dbReference>
<reference evidence="2 3" key="1">
    <citation type="journal article" date="2018" name="Evol. Lett.">
        <title>Horizontal gene cluster transfer increased hallucinogenic mushroom diversity.</title>
        <authorList>
            <person name="Reynolds H.T."/>
            <person name="Vijayakumar V."/>
            <person name="Gluck-Thaler E."/>
            <person name="Korotkin H.B."/>
            <person name="Matheny P.B."/>
            <person name="Slot J.C."/>
        </authorList>
    </citation>
    <scope>NUCLEOTIDE SEQUENCE [LARGE SCALE GENOMIC DNA]</scope>
    <source>
        <strain evidence="2 3">2631</strain>
    </source>
</reference>
<dbReference type="Gene3D" id="2.60.40.420">
    <property type="entry name" value="Cupredoxins - blue copper proteins"/>
    <property type="match status" value="2"/>
</dbReference>
<dbReference type="EMBL" id="NHYD01002412">
    <property type="protein sequence ID" value="PPQ86876.1"/>
    <property type="molecule type" value="Genomic_DNA"/>
</dbReference>
<dbReference type="PANTHER" id="PTHR34883">
    <property type="entry name" value="SERINE-RICH PROTEIN, PUTATIVE-RELATED-RELATED"/>
    <property type="match status" value="1"/>
</dbReference>
<dbReference type="SUPFAM" id="SSF49503">
    <property type="entry name" value="Cupredoxins"/>
    <property type="match status" value="2"/>
</dbReference>
<dbReference type="STRING" id="93625.A0A409X7Y8"/>
<dbReference type="InterPro" id="IPR052953">
    <property type="entry name" value="Ser-rich/MCO-related"/>
</dbReference>
<dbReference type="InterPro" id="IPR008972">
    <property type="entry name" value="Cupredoxin"/>
</dbReference>